<dbReference type="Gene3D" id="3.30.450.40">
    <property type="match status" value="2"/>
</dbReference>
<feature type="compositionally biased region" description="Polar residues" evidence="16">
    <location>
        <begin position="522"/>
        <end position="533"/>
    </location>
</feature>
<evidence type="ECO:0000256" key="16">
    <source>
        <dbReference type="SAM" id="MobiDB-lite"/>
    </source>
</evidence>
<protein>
    <recommendedName>
        <fullName evidence="5">Oxygen sensor histidine kinase NreB</fullName>
        <ecNumber evidence="4">2.7.13.3</ecNumber>
    </recommendedName>
    <alternativeName>
        <fullName evidence="15">Nitrogen regulation protein B</fullName>
    </alternativeName>
</protein>
<name>A0ABY5M9D6_9ACTN</name>
<dbReference type="Pfam" id="PF02518">
    <property type="entry name" value="HATPase_c"/>
    <property type="match status" value="1"/>
</dbReference>
<dbReference type="SUPFAM" id="SSF55781">
    <property type="entry name" value="GAF domain-like"/>
    <property type="match status" value="2"/>
</dbReference>
<dbReference type="PANTHER" id="PTHR24421">
    <property type="entry name" value="NITRATE/NITRITE SENSOR PROTEIN NARX-RELATED"/>
    <property type="match status" value="1"/>
</dbReference>
<dbReference type="PRINTS" id="PR00344">
    <property type="entry name" value="BCTRLSENSOR"/>
</dbReference>
<dbReference type="CDD" id="cd16917">
    <property type="entry name" value="HATPase_UhpB-NarQ-NarX-like"/>
    <property type="match status" value="1"/>
</dbReference>
<dbReference type="SMART" id="SM00387">
    <property type="entry name" value="HATPase_c"/>
    <property type="match status" value="1"/>
</dbReference>
<evidence type="ECO:0000256" key="11">
    <source>
        <dbReference type="ARBA" id="ARBA00023004"/>
    </source>
</evidence>
<gene>
    <name evidence="18" type="ORF">NQV15_00120</name>
</gene>
<dbReference type="PROSITE" id="PS50109">
    <property type="entry name" value="HIS_KIN"/>
    <property type="match status" value="1"/>
</dbReference>
<dbReference type="EMBL" id="CP102173">
    <property type="protein sequence ID" value="UUP13756.1"/>
    <property type="molecule type" value="Genomic_DNA"/>
</dbReference>
<dbReference type="InterPro" id="IPR011712">
    <property type="entry name" value="Sig_transdc_His_kin_sub3_dim/P"/>
</dbReference>
<dbReference type="Gene3D" id="3.30.565.10">
    <property type="entry name" value="Histidine kinase-like ATPase, C-terminal domain"/>
    <property type="match status" value="1"/>
</dbReference>
<keyword evidence="10" id="KW-0418">Kinase</keyword>
<dbReference type="InterPro" id="IPR050482">
    <property type="entry name" value="Sensor_HK_TwoCompSys"/>
</dbReference>
<evidence type="ECO:0000256" key="8">
    <source>
        <dbReference type="ARBA" id="ARBA00022679"/>
    </source>
</evidence>
<evidence type="ECO:0000256" key="9">
    <source>
        <dbReference type="ARBA" id="ARBA00022723"/>
    </source>
</evidence>
<keyword evidence="8" id="KW-0808">Transferase</keyword>
<accession>A0ABY5M9D6</accession>
<dbReference type="Gene3D" id="1.20.5.1930">
    <property type="match status" value="1"/>
</dbReference>
<evidence type="ECO:0000313" key="18">
    <source>
        <dbReference type="EMBL" id="UUP13756.1"/>
    </source>
</evidence>
<evidence type="ECO:0000256" key="5">
    <source>
        <dbReference type="ARBA" id="ARBA00017322"/>
    </source>
</evidence>
<sequence length="533" mass="57586">MATNAHMASERLRGVLEAVAAMSADPSLEGLLDRILRQAGELVDAESGFLDVLDRRSDRRAGTFAAYGIPGIDDRTHPGRQALVDLLERPDPRGRDSIGAEGTSAFIGVPIKMHDFVFGNLYLIGKRSGGGFTRQDEEAAMAVAMAAGIVIENVRLNENAARQRLWLEAAAEITTSLLSPISRIGALQLVADRARTVAAADFVGLLMPRDSESQVVEAVSGIPPEGVLGEVIESRRSLVAEAARRRQTLVVPNTDLDPRYERRKTPKWPDLGSLMVLPLRGSEETGALVVGWLKGHQTDRWELDPVVPQGFADQAALVLQVARAQEDQARLAVFEDRDRIGRDLHDLVIQRLFGIGLLLDNTSKLVEAPLAVERLSSAIDDIDQTIRDIRRTIFALSPSADAGDLRTELGQVLHDAAKVLGFTPELHLTGPVDSVVTEDVREQLIPVLRETLSNAVRHAGASSVSVHLDVAHDICLTVEDDGRGLGPETGPQTSGNGLRNIRERADLLGGSCKVSSGPGRGTTVTWNVPRRNS</sequence>
<dbReference type="Pfam" id="PF01590">
    <property type="entry name" value="GAF"/>
    <property type="match status" value="2"/>
</dbReference>
<evidence type="ECO:0000256" key="14">
    <source>
        <dbReference type="ARBA" id="ARBA00024827"/>
    </source>
</evidence>
<evidence type="ECO:0000256" key="13">
    <source>
        <dbReference type="ARBA" id="ARBA00023014"/>
    </source>
</evidence>
<keyword evidence="19" id="KW-1185">Reference proteome</keyword>
<dbReference type="Proteomes" id="UP001316184">
    <property type="component" value="Chromosome"/>
</dbReference>
<dbReference type="InterPro" id="IPR003018">
    <property type="entry name" value="GAF"/>
</dbReference>
<dbReference type="InterPro" id="IPR003594">
    <property type="entry name" value="HATPase_dom"/>
</dbReference>
<keyword evidence="13" id="KW-0411">Iron-sulfur</keyword>
<keyword evidence="12" id="KW-0902">Two-component regulatory system</keyword>
<dbReference type="RefSeq" id="WP_232402579.1">
    <property type="nucleotide sequence ID" value="NZ_CP102173.1"/>
</dbReference>
<evidence type="ECO:0000256" key="10">
    <source>
        <dbReference type="ARBA" id="ARBA00022777"/>
    </source>
</evidence>
<evidence type="ECO:0000256" key="3">
    <source>
        <dbReference type="ARBA" id="ARBA00004496"/>
    </source>
</evidence>
<comment type="subcellular location">
    <subcellularLocation>
        <location evidence="3">Cytoplasm</location>
    </subcellularLocation>
</comment>
<comment type="function">
    <text evidence="14">Member of the two-component regulatory system NreB/NreC involved in the control of dissimilatory nitrate/nitrite reduction in response to oxygen. NreB functions as a direct oxygen sensor histidine kinase which is autophosphorylated, in the absence of oxygen, probably at the conserved histidine residue, and transfers its phosphate group probably to a conserved aspartate residue of NreC. NreB/NreC activates the expression of the nitrate (narGHJI) and nitrite (nir) reductase operons, as well as the putative nitrate transporter gene narT.</text>
</comment>
<proteinExistence type="predicted"/>
<keyword evidence="7" id="KW-0963">Cytoplasm</keyword>
<feature type="region of interest" description="Disordered" evidence="16">
    <location>
        <begin position="509"/>
        <end position="533"/>
    </location>
</feature>
<dbReference type="SUPFAM" id="SSF55874">
    <property type="entry name" value="ATPase domain of HSP90 chaperone/DNA topoisomerase II/histidine kinase"/>
    <property type="match status" value="1"/>
</dbReference>
<evidence type="ECO:0000256" key="7">
    <source>
        <dbReference type="ARBA" id="ARBA00022490"/>
    </source>
</evidence>
<evidence type="ECO:0000256" key="4">
    <source>
        <dbReference type="ARBA" id="ARBA00012438"/>
    </source>
</evidence>
<evidence type="ECO:0000256" key="15">
    <source>
        <dbReference type="ARBA" id="ARBA00030800"/>
    </source>
</evidence>
<comment type="catalytic activity">
    <reaction evidence="1">
        <text>ATP + protein L-histidine = ADP + protein N-phospho-L-histidine.</text>
        <dbReference type="EC" id="2.7.13.3"/>
    </reaction>
</comment>
<dbReference type="EC" id="2.7.13.3" evidence="4"/>
<dbReference type="InterPro" id="IPR005467">
    <property type="entry name" value="His_kinase_dom"/>
</dbReference>
<dbReference type="PANTHER" id="PTHR24421:SF56">
    <property type="entry name" value="OXYGEN SENSOR HISTIDINE KINASE RESPONSE REGULATOR DOST"/>
    <property type="match status" value="1"/>
</dbReference>
<evidence type="ECO:0000259" key="17">
    <source>
        <dbReference type="PROSITE" id="PS50109"/>
    </source>
</evidence>
<dbReference type="InterPro" id="IPR036890">
    <property type="entry name" value="HATPase_C_sf"/>
</dbReference>
<dbReference type="SMART" id="SM00065">
    <property type="entry name" value="GAF"/>
    <property type="match status" value="2"/>
</dbReference>
<dbReference type="Pfam" id="PF07730">
    <property type="entry name" value="HisKA_3"/>
    <property type="match status" value="1"/>
</dbReference>
<evidence type="ECO:0000256" key="2">
    <source>
        <dbReference type="ARBA" id="ARBA00001966"/>
    </source>
</evidence>
<dbReference type="InterPro" id="IPR004358">
    <property type="entry name" value="Sig_transdc_His_kin-like_C"/>
</dbReference>
<evidence type="ECO:0000256" key="12">
    <source>
        <dbReference type="ARBA" id="ARBA00023012"/>
    </source>
</evidence>
<keyword evidence="11" id="KW-0408">Iron</keyword>
<evidence type="ECO:0000256" key="6">
    <source>
        <dbReference type="ARBA" id="ARBA00022485"/>
    </source>
</evidence>
<organism evidence="18 19">
    <name type="scientific">Aeromicrobium wangtongii</name>
    <dbReference type="NCBI Taxonomy" id="2969247"/>
    <lineage>
        <taxon>Bacteria</taxon>
        <taxon>Bacillati</taxon>
        <taxon>Actinomycetota</taxon>
        <taxon>Actinomycetes</taxon>
        <taxon>Propionibacteriales</taxon>
        <taxon>Nocardioidaceae</taxon>
        <taxon>Aeromicrobium</taxon>
    </lineage>
</organism>
<evidence type="ECO:0000256" key="1">
    <source>
        <dbReference type="ARBA" id="ARBA00000085"/>
    </source>
</evidence>
<evidence type="ECO:0000313" key="19">
    <source>
        <dbReference type="Proteomes" id="UP001316184"/>
    </source>
</evidence>
<feature type="domain" description="Histidine kinase" evidence="17">
    <location>
        <begin position="443"/>
        <end position="532"/>
    </location>
</feature>
<keyword evidence="6" id="KW-0004">4Fe-4S</keyword>
<keyword evidence="9" id="KW-0479">Metal-binding</keyword>
<dbReference type="InterPro" id="IPR029016">
    <property type="entry name" value="GAF-like_dom_sf"/>
</dbReference>
<comment type="cofactor">
    <cofactor evidence="2">
        <name>[4Fe-4S] cluster</name>
        <dbReference type="ChEBI" id="CHEBI:49883"/>
    </cofactor>
</comment>
<reference evidence="18 19" key="1">
    <citation type="submission" date="2022-08" db="EMBL/GenBank/DDBJ databases">
        <title>novel species in genus Aeromicrobium.</title>
        <authorList>
            <person name="Ye L."/>
        </authorList>
    </citation>
    <scope>NUCLEOTIDE SEQUENCE [LARGE SCALE GENOMIC DNA]</scope>
    <source>
        <strain evidence="19">zg-Y1379</strain>
    </source>
</reference>